<protein>
    <recommendedName>
        <fullName evidence="1">diguanylate cyclase</fullName>
        <ecNumber evidence="1">2.7.7.65</ecNumber>
    </recommendedName>
</protein>
<dbReference type="FunFam" id="3.30.70.270:FF:000001">
    <property type="entry name" value="Diguanylate cyclase domain protein"/>
    <property type="match status" value="1"/>
</dbReference>
<accession>A0AA86L394</accession>
<feature type="transmembrane region" description="Helical" evidence="4">
    <location>
        <begin position="131"/>
        <end position="149"/>
    </location>
</feature>
<feature type="transmembrane region" description="Helical" evidence="4">
    <location>
        <begin position="156"/>
        <end position="173"/>
    </location>
</feature>
<keyword evidence="4" id="KW-0812">Transmembrane</keyword>
<evidence type="ECO:0000256" key="4">
    <source>
        <dbReference type="SAM" id="Phobius"/>
    </source>
</evidence>
<sequence>MQAAEGRSVAIDEMDREMERGLRRLRFSDPVEAVFLREYLKSRARMVPLWAFLGTLLYLVAILGDLSMMPDVAPTVIALRLGLFLPYAVAVVWIMRRWPSPATYDRLALGVGLLGLSLPMVMLVFSRSDHLFVYQTGSVGTLAFFVIVLRPRFPTVLAGLAAMVAIQIATTGLNGSFDAVTYSGIVSFHITLGIFLALSAYFAERVDRQNFLNRLRGEALQAQLTALSERDPMTGLYNRHSLRRSRHAIWAPGTARTISLLMLDIDSFKLYNDVHGHVDGDACIQRVSDIVRKQVDEQGTVFRYGGEEILILLPDTGQAPALSVAEAIRQAIEGAAIRHDGLPGGGVVTVSLGVATGRTDADDLEELLRRADTALYAAKGAGRNRARLADPEASLPASAIGRPSP</sequence>
<dbReference type="Pfam" id="PF00990">
    <property type="entry name" value="GGDEF"/>
    <property type="match status" value="1"/>
</dbReference>
<dbReference type="SUPFAM" id="SSF55073">
    <property type="entry name" value="Nucleotide cyclase"/>
    <property type="match status" value="1"/>
</dbReference>
<evidence type="ECO:0000256" key="1">
    <source>
        <dbReference type="ARBA" id="ARBA00012528"/>
    </source>
</evidence>
<dbReference type="InterPro" id="IPR029787">
    <property type="entry name" value="Nucleotide_cyclase"/>
</dbReference>
<dbReference type="PANTHER" id="PTHR45138:SF9">
    <property type="entry name" value="DIGUANYLATE CYCLASE DGCM-RELATED"/>
    <property type="match status" value="1"/>
</dbReference>
<evidence type="ECO:0000259" key="5">
    <source>
        <dbReference type="PROSITE" id="PS50887"/>
    </source>
</evidence>
<feature type="domain" description="GGDEF" evidence="5">
    <location>
        <begin position="256"/>
        <end position="391"/>
    </location>
</feature>
<feature type="transmembrane region" description="Helical" evidence="4">
    <location>
        <begin position="47"/>
        <end position="64"/>
    </location>
</feature>
<dbReference type="PROSITE" id="PS50887">
    <property type="entry name" value="GGDEF"/>
    <property type="match status" value="1"/>
</dbReference>
<dbReference type="Proteomes" id="UP000058599">
    <property type="component" value="Chromosome"/>
</dbReference>
<dbReference type="CDD" id="cd01949">
    <property type="entry name" value="GGDEF"/>
    <property type="match status" value="1"/>
</dbReference>
<evidence type="ECO:0000313" key="6">
    <source>
        <dbReference type="EMBL" id="AMG73645.1"/>
    </source>
</evidence>
<evidence type="ECO:0000256" key="2">
    <source>
        <dbReference type="ARBA" id="ARBA00034247"/>
    </source>
</evidence>
<proteinExistence type="predicted"/>
<dbReference type="InterPro" id="IPR000160">
    <property type="entry name" value="GGDEF_dom"/>
</dbReference>
<dbReference type="GO" id="GO:0052621">
    <property type="term" value="F:diguanylate cyclase activity"/>
    <property type="evidence" value="ECO:0007669"/>
    <property type="project" value="UniProtKB-EC"/>
</dbReference>
<comment type="catalytic activity">
    <reaction evidence="2">
        <text>2 GTP = 3',3'-c-di-GMP + 2 diphosphate</text>
        <dbReference type="Rhea" id="RHEA:24898"/>
        <dbReference type="ChEBI" id="CHEBI:33019"/>
        <dbReference type="ChEBI" id="CHEBI:37565"/>
        <dbReference type="ChEBI" id="CHEBI:58805"/>
        <dbReference type="EC" id="2.7.7.65"/>
    </reaction>
</comment>
<keyword evidence="4" id="KW-0472">Membrane</keyword>
<dbReference type="GO" id="GO:0043709">
    <property type="term" value="P:cell adhesion involved in single-species biofilm formation"/>
    <property type="evidence" value="ECO:0007669"/>
    <property type="project" value="TreeGrafter"/>
</dbReference>
<feature type="region of interest" description="Disordered" evidence="3">
    <location>
        <begin position="381"/>
        <end position="405"/>
    </location>
</feature>
<dbReference type="PANTHER" id="PTHR45138">
    <property type="entry name" value="REGULATORY COMPONENTS OF SENSORY TRANSDUCTION SYSTEM"/>
    <property type="match status" value="1"/>
</dbReference>
<evidence type="ECO:0000256" key="3">
    <source>
        <dbReference type="SAM" id="MobiDB-lite"/>
    </source>
</evidence>
<dbReference type="GO" id="GO:0005886">
    <property type="term" value="C:plasma membrane"/>
    <property type="evidence" value="ECO:0007669"/>
    <property type="project" value="TreeGrafter"/>
</dbReference>
<keyword evidence="4" id="KW-1133">Transmembrane helix</keyword>
<dbReference type="AlphaFoldDB" id="A0AA86L394"/>
<evidence type="ECO:0000313" key="7">
    <source>
        <dbReference type="Proteomes" id="UP000058599"/>
    </source>
</evidence>
<feature type="transmembrane region" description="Helical" evidence="4">
    <location>
        <begin position="107"/>
        <end position="125"/>
    </location>
</feature>
<dbReference type="InterPro" id="IPR043128">
    <property type="entry name" value="Rev_trsase/Diguanyl_cyclase"/>
</dbReference>
<feature type="transmembrane region" description="Helical" evidence="4">
    <location>
        <begin position="76"/>
        <end position="95"/>
    </location>
</feature>
<dbReference type="RefSeq" id="WP_082737115.1">
    <property type="nucleotide sequence ID" value="NZ_CP012199.1"/>
</dbReference>
<dbReference type="KEGG" id="sgi:SGRAN_1253"/>
<dbReference type="InterPro" id="IPR050469">
    <property type="entry name" value="Diguanylate_Cyclase"/>
</dbReference>
<gene>
    <name evidence="6" type="ORF">SGRAN_1253</name>
</gene>
<dbReference type="NCBIfam" id="TIGR00254">
    <property type="entry name" value="GGDEF"/>
    <property type="match status" value="1"/>
</dbReference>
<name>A0AA86L394_9SPHN</name>
<dbReference type="Gene3D" id="3.30.70.270">
    <property type="match status" value="1"/>
</dbReference>
<dbReference type="EMBL" id="CP012199">
    <property type="protein sequence ID" value="AMG73645.1"/>
    <property type="molecule type" value="Genomic_DNA"/>
</dbReference>
<organism evidence="6 7">
    <name type="scientific">Sphingopyxis granuli</name>
    <dbReference type="NCBI Taxonomy" id="267128"/>
    <lineage>
        <taxon>Bacteria</taxon>
        <taxon>Pseudomonadati</taxon>
        <taxon>Pseudomonadota</taxon>
        <taxon>Alphaproteobacteria</taxon>
        <taxon>Sphingomonadales</taxon>
        <taxon>Sphingomonadaceae</taxon>
        <taxon>Sphingopyxis</taxon>
    </lineage>
</organism>
<reference evidence="6 7" key="1">
    <citation type="journal article" date="2016" name="BMC Genomics">
        <title>Genomic analysis of the nitrate-respiring Sphingopyxis granuli (formerly Sphingomonas macrogoltabida) strain TFA.</title>
        <authorList>
            <person name="Garcia-Romero I."/>
            <person name="Perez-Pulido A.J."/>
            <person name="Gonzalez-Flores Y.E."/>
            <person name="Reyes-Ramirez F."/>
            <person name="Santero E."/>
            <person name="Floriano B."/>
        </authorList>
    </citation>
    <scope>NUCLEOTIDE SEQUENCE [LARGE SCALE GENOMIC DNA]</scope>
    <source>
        <strain evidence="6 7">TFA</strain>
    </source>
</reference>
<dbReference type="SMART" id="SM00267">
    <property type="entry name" value="GGDEF"/>
    <property type="match status" value="1"/>
</dbReference>
<dbReference type="EC" id="2.7.7.65" evidence="1"/>
<keyword evidence="7" id="KW-1185">Reference proteome</keyword>
<dbReference type="GO" id="GO:1902201">
    <property type="term" value="P:negative regulation of bacterial-type flagellum-dependent cell motility"/>
    <property type="evidence" value="ECO:0007669"/>
    <property type="project" value="TreeGrafter"/>
</dbReference>
<feature type="transmembrane region" description="Helical" evidence="4">
    <location>
        <begin position="179"/>
        <end position="203"/>
    </location>
</feature>